<dbReference type="GO" id="GO:0016887">
    <property type="term" value="F:ATP hydrolysis activity"/>
    <property type="evidence" value="ECO:0007669"/>
    <property type="project" value="InterPro"/>
</dbReference>
<keyword evidence="7" id="KW-1185">Reference proteome</keyword>
<keyword evidence="4 6" id="KW-0067">ATP-binding</keyword>
<name>A0A4V1Q779_9ACTN</name>
<evidence type="ECO:0000259" key="5">
    <source>
        <dbReference type="PROSITE" id="PS50893"/>
    </source>
</evidence>
<dbReference type="InterPro" id="IPR027417">
    <property type="entry name" value="P-loop_NTPase"/>
</dbReference>
<comment type="caution">
    <text evidence="6">The sequence shown here is derived from an EMBL/GenBank/DDBJ whole genome shotgun (WGS) entry which is preliminary data.</text>
</comment>
<dbReference type="PROSITE" id="PS00211">
    <property type="entry name" value="ABC_TRANSPORTER_1"/>
    <property type="match status" value="2"/>
</dbReference>
<dbReference type="GO" id="GO:0005524">
    <property type="term" value="F:ATP binding"/>
    <property type="evidence" value="ECO:0007669"/>
    <property type="project" value="UniProtKB-KW"/>
</dbReference>
<dbReference type="NCBIfam" id="NF007739">
    <property type="entry name" value="PRK10419.1"/>
    <property type="match status" value="2"/>
</dbReference>
<dbReference type="SMART" id="SM00382">
    <property type="entry name" value="AAA"/>
    <property type="match status" value="2"/>
</dbReference>
<reference evidence="6 7" key="1">
    <citation type="submission" date="2018-01" db="EMBL/GenBank/DDBJ databases">
        <title>Lactibacter flavus gen. nov., sp. nov., a novel bacterium of the family Propionibacteriaceae isolated from raw milk and dairy products.</title>
        <authorList>
            <person name="Wenning M."/>
            <person name="Breitenwieser F."/>
            <person name="Huptas C."/>
            <person name="von Neubeck M."/>
            <person name="Busse H.-J."/>
            <person name="Scherer S."/>
        </authorList>
    </citation>
    <scope>NUCLEOTIDE SEQUENCE [LARGE SCALE GENOMIC DNA]</scope>
    <source>
        <strain evidence="6 7">VG341</strain>
    </source>
</reference>
<dbReference type="InterPro" id="IPR003439">
    <property type="entry name" value="ABC_transporter-like_ATP-bd"/>
</dbReference>
<keyword evidence="2" id="KW-0813">Transport</keyword>
<dbReference type="Proteomes" id="UP000290624">
    <property type="component" value="Unassembled WGS sequence"/>
</dbReference>
<dbReference type="GO" id="GO:0055085">
    <property type="term" value="P:transmembrane transport"/>
    <property type="evidence" value="ECO:0007669"/>
    <property type="project" value="UniProtKB-ARBA"/>
</dbReference>
<dbReference type="InterPro" id="IPR017871">
    <property type="entry name" value="ABC_transporter-like_CS"/>
</dbReference>
<dbReference type="Pfam" id="PF08352">
    <property type="entry name" value="oligo_HPY"/>
    <property type="match status" value="2"/>
</dbReference>
<accession>A0A4V1Q779</accession>
<dbReference type="InterPro" id="IPR003593">
    <property type="entry name" value="AAA+_ATPase"/>
</dbReference>
<dbReference type="EMBL" id="PPCV01000007">
    <property type="protein sequence ID" value="RXW31648.1"/>
    <property type="molecule type" value="Genomic_DNA"/>
</dbReference>
<evidence type="ECO:0000256" key="4">
    <source>
        <dbReference type="ARBA" id="ARBA00022840"/>
    </source>
</evidence>
<comment type="similarity">
    <text evidence="1">Belongs to the ABC transporter superfamily.</text>
</comment>
<evidence type="ECO:0000313" key="7">
    <source>
        <dbReference type="Proteomes" id="UP000290624"/>
    </source>
</evidence>
<gene>
    <name evidence="6" type="ORF">C1706_10845</name>
</gene>
<evidence type="ECO:0000313" key="6">
    <source>
        <dbReference type="EMBL" id="RXW31648.1"/>
    </source>
</evidence>
<dbReference type="OrthoDB" id="5357528at2"/>
<dbReference type="InterPro" id="IPR013563">
    <property type="entry name" value="Oligopep_ABC_C"/>
</dbReference>
<dbReference type="SUPFAM" id="SSF52540">
    <property type="entry name" value="P-loop containing nucleoside triphosphate hydrolases"/>
    <property type="match status" value="2"/>
</dbReference>
<dbReference type="PANTHER" id="PTHR43776:SF7">
    <property type="entry name" value="D,D-DIPEPTIDE TRANSPORT ATP-BINDING PROTEIN DDPF-RELATED"/>
    <property type="match status" value="1"/>
</dbReference>
<dbReference type="AlphaFoldDB" id="A0A4V1Q779"/>
<dbReference type="RefSeq" id="WP_129459256.1">
    <property type="nucleotide sequence ID" value="NZ_PPCV01000007.1"/>
</dbReference>
<organism evidence="6 7">
    <name type="scientific">Propioniciclava flava</name>
    <dbReference type="NCBI Taxonomy" id="2072026"/>
    <lineage>
        <taxon>Bacteria</taxon>
        <taxon>Bacillati</taxon>
        <taxon>Actinomycetota</taxon>
        <taxon>Actinomycetes</taxon>
        <taxon>Propionibacteriales</taxon>
        <taxon>Propionibacteriaceae</taxon>
        <taxon>Propioniciclava</taxon>
    </lineage>
</organism>
<keyword evidence="3" id="KW-0547">Nucleotide-binding</keyword>
<dbReference type="GO" id="GO:0015833">
    <property type="term" value="P:peptide transport"/>
    <property type="evidence" value="ECO:0007669"/>
    <property type="project" value="InterPro"/>
</dbReference>
<proteinExistence type="inferred from homology"/>
<dbReference type="PANTHER" id="PTHR43776">
    <property type="entry name" value="TRANSPORT ATP-BINDING PROTEIN"/>
    <property type="match status" value="1"/>
</dbReference>
<evidence type="ECO:0000256" key="1">
    <source>
        <dbReference type="ARBA" id="ARBA00005417"/>
    </source>
</evidence>
<feature type="domain" description="ABC transporter" evidence="5">
    <location>
        <begin position="18"/>
        <end position="268"/>
    </location>
</feature>
<dbReference type="Gene3D" id="3.40.50.300">
    <property type="entry name" value="P-loop containing nucleotide triphosphate hydrolases"/>
    <property type="match status" value="2"/>
</dbReference>
<dbReference type="CDD" id="cd03257">
    <property type="entry name" value="ABC_NikE_OppD_transporters"/>
    <property type="match status" value="2"/>
</dbReference>
<evidence type="ECO:0000256" key="2">
    <source>
        <dbReference type="ARBA" id="ARBA00022448"/>
    </source>
</evidence>
<evidence type="ECO:0000256" key="3">
    <source>
        <dbReference type="ARBA" id="ARBA00022741"/>
    </source>
</evidence>
<dbReference type="InterPro" id="IPR050319">
    <property type="entry name" value="ABC_transp_ATP-bind"/>
</dbReference>
<protein>
    <submittedName>
        <fullName evidence="6">ABC transporter ATP-binding protein</fullName>
    </submittedName>
</protein>
<feature type="domain" description="ABC transporter" evidence="5">
    <location>
        <begin position="297"/>
        <end position="544"/>
    </location>
</feature>
<sequence>MSQAATTEQPVGTPEPVLSVGDLAISYTSRGRRTAAVQGVAFSVGPGETVALVGESGSGKTTTAHAIVGLLPGSAHRDAGAIVLGETDIAGWSQRRLATIRGRHVGFVPQDPGVALNPVQRIGVQVAEPLRIHGLAGRAEADARALEILAQAGLDDPEAVALRYPHELSGGQRQRVLIGIALACDPQLIIADEPTSALDVTVQKVVLDHLQERTREAGASVLLITHDLGVAADRADRIIVMQGGRIVEEGPAARVLEAPEHEYTRRLVAAAPSLQSRRLSATPGTRLPEALSDAVVLELAGIARRYVSRAGGRTREVVAAHDVNLSVRAGRTTALVGASGSGKTTVARIASRLVEPDAGRVLLGGRDITTATGADLRELRRGLQLVYQDPFGSLDPRMRILDTVAAPLRAYRVGDRASRARTAAGLLERVQLPADLHRRLPAELSGGQRQRVAIARALALNPKVLILDEPVSALDVSVQEQLLQLLTDLQAELGLGYLFITHDLAVVRQIADEVAVMNRGEVVEAGTVADLFEHPHDPYTVELLAAIPGRGIASSAATG</sequence>
<dbReference type="Pfam" id="PF00005">
    <property type="entry name" value="ABC_tran"/>
    <property type="match status" value="2"/>
</dbReference>
<dbReference type="PROSITE" id="PS50893">
    <property type="entry name" value="ABC_TRANSPORTER_2"/>
    <property type="match status" value="2"/>
</dbReference>
<dbReference type="NCBIfam" id="NF008453">
    <property type="entry name" value="PRK11308.1"/>
    <property type="match status" value="2"/>
</dbReference>